<evidence type="ECO:0000313" key="1">
    <source>
        <dbReference type="EMBL" id="KAI0034272.1"/>
    </source>
</evidence>
<sequence length="876" mass="92523">MRSPASPSSAHQDHIQRLLGARAAHSAATAAADVNGPLAQFPDTPSIYSHAVLSPHVPAPDDHFNFPLPSNHRAFHHLRSDSLNDPQASSLDLGDDDDTYPHPHSPPMSPVYDDDDDTDYGREDSPEPRMSMLGPKMRFHSPAPWELEQDSISEQDEPEDDARSVISKRGKGLFKGDSFAKSFGLKSTVASRPSVDSSRSSSGKEKKSFETTSSYVSAGGALHALAQASMSSTSLAINASSAATVRARFPPARPRTRTEPSANSSLNVSTAPGLSPNSSTFPPSSMASPTADRHHTRSSSPAPSSVFSNPLSRTDTRASSRPDSPNASGQLDYVHPYANPDVSSPYRESMRLPPVVHAQRPVAMPSNEPATVTGLAIPRPPSPQGSILSGPAPSIASGIESSSGPSRRPGGGIQGRTISGPIPVESGALRTMASSSSIRSRNRDTKAFPQPHHLPTGFTELPSSPTFTLISLQEAQAQAKERSRSNTIQDPVPFLQQDPQLQRNAPEPTRTSGNRARARSTSAGGGRAKAAAHQGLSLGTPPVPASMPARPDSDVSPVFQTAPSNNAGPPRLKQKRSGFMRLFNAKDRDLDEPPPVPSPSSAPVPPPPPGGPTQASQSAVARPSRPSLARVPVPLFSVDDVEGKDGRPRNAALRRNARALAIVPPPSERDRPSLYATKDGNPSRATLMPEPASAPPGSSEFPSLSLRPVSTVFSAHFADTLGGDFSLDLDPDASTTTSGLSPTSALSPITPDSSLSSRRESDAVAIAAVNADDDPATVIQALQAQIASSRKAWQRQIWELEGQVRDLRAEMEDMRSKERSGARCVYCGRGGPAQDEMLVIAPARKSSLPDTAHHVHGVVNRPRARTGVGAHFGGAT</sequence>
<reference evidence="1" key="2">
    <citation type="journal article" date="2022" name="New Phytol.">
        <title>Evolutionary transition to the ectomycorrhizal habit in the genomes of a hyperdiverse lineage of mushroom-forming fungi.</title>
        <authorList>
            <person name="Looney B."/>
            <person name="Miyauchi S."/>
            <person name="Morin E."/>
            <person name="Drula E."/>
            <person name="Courty P.E."/>
            <person name="Kohler A."/>
            <person name="Kuo A."/>
            <person name="LaButti K."/>
            <person name="Pangilinan J."/>
            <person name="Lipzen A."/>
            <person name="Riley R."/>
            <person name="Andreopoulos W."/>
            <person name="He G."/>
            <person name="Johnson J."/>
            <person name="Nolan M."/>
            <person name="Tritt A."/>
            <person name="Barry K.W."/>
            <person name="Grigoriev I.V."/>
            <person name="Nagy L.G."/>
            <person name="Hibbett D."/>
            <person name="Henrissat B."/>
            <person name="Matheny P.B."/>
            <person name="Labbe J."/>
            <person name="Martin F.M."/>
        </authorList>
    </citation>
    <scope>NUCLEOTIDE SEQUENCE</scope>
    <source>
        <strain evidence="1">EC-137</strain>
    </source>
</reference>
<gene>
    <name evidence="1" type="ORF">K488DRAFT_84128</name>
</gene>
<keyword evidence="2" id="KW-1185">Reference proteome</keyword>
<accession>A0ACB8QRG8</accession>
<protein>
    <submittedName>
        <fullName evidence="1">Uncharacterized protein</fullName>
    </submittedName>
</protein>
<evidence type="ECO:0000313" key="2">
    <source>
        <dbReference type="Proteomes" id="UP000814128"/>
    </source>
</evidence>
<dbReference type="Proteomes" id="UP000814128">
    <property type="component" value="Unassembled WGS sequence"/>
</dbReference>
<proteinExistence type="predicted"/>
<organism evidence="1 2">
    <name type="scientific">Vararia minispora EC-137</name>
    <dbReference type="NCBI Taxonomy" id="1314806"/>
    <lineage>
        <taxon>Eukaryota</taxon>
        <taxon>Fungi</taxon>
        <taxon>Dikarya</taxon>
        <taxon>Basidiomycota</taxon>
        <taxon>Agaricomycotina</taxon>
        <taxon>Agaricomycetes</taxon>
        <taxon>Russulales</taxon>
        <taxon>Lachnocladiaceae</taxon>
        <taxon>Vararia</taxon>
    </lineage>
</organism>
<comment type="caution">
    <text evidence="1">The sequence shown here is derived from an EMBL/GenBank/DDBJ whole genome shotgun (WGS) entry which is preliminary data.</text>
</comment>
<reference evidence="1" key="1">
    <citation type="submission" date="2021-02" db="EMBL/GenBank/DDBJ databases">
        <authorList>
            <consortium name="DOE Joint Genome Institute"/>
            <person name="Ahrendt S."/>
            <person name="Looney B.P."/>
            <person name="Miyauchi S."/>
            <person name="Morin E."/>
            <person name="Drula E."/>
            <person name="Courty P.E."/>
            <person name="Chicoki N."/>
            <person name="Fauchery L."/>
            <person name="Kohler A."/>
            <person name="Kuo A."/>
            <person name="Labutti K."/>
            <person name="Pangilinan J."/>
            <person name="Lipzen A."/>
            <person name="Riley R."/>
            <person name="Andreopoulos W."/>
            <person name="He G."/>
            <person name="Johnson J."/>
            <person name="Barry K.W."/>
            <person name="Grigoriev I.V."/>
            <person name="Nagy L."/>
            <person name="Hibbett D."/>
            <person name="Henrissat B."/>
            <person name="Matheny P.B."/>
            <person name="Labbe J."/>
            <person name="Martin F."/>
        </authorList>
    </citation>
    <scope>NUCLEOTIDE SEQUENCE</scope>
    <source>
        <strain evidence="1">EC-137</strain>
    </source>
</reference>
<dbReference type="EMBL" id="MU273503">
    <property type="protein sequence ID" value="KAI0034272.1"/>
    <property type="molecule type" value="Genomic_DNA"/>
</dbReference>
<name>A0ACB8QRG8_9AGAM</name>